<dbReference type="PANTHER" id="PTHR43071:SF1">
    <property type="entry name" value="2-AMINO-4-HYDROXY-6-HYDROXYMETHYLDIHYDROPTERIDINE PYROPHOSPHOKINASE"/>
    <property type="match status" value="1"/>
</dbReference>
<feature type="domain" description="7,8-dihydro-6-hydroxymethylpterin-pyrophosphokinase" evidence="13">
    <location>
        <begin position="87"/>
        <end position="98"/>
    </location>
</feature>
<evidence type="ECO:0000259" key="13">
    <source>
        <dbReference type="PROSITE" id="PS00794"/>
    </source>
</evidence>
<dbReference type="PROSITE" id="PS00794">
    <property type="entry name" value="HPPK"/>
    <property type="match status" value="1"/>
</dbReference>
<comment type="pathway">
    <text evidence="1">Cofactor biosynthesis; tetrahydrofolate biosynthesis; 2-amino-4-hydroxy-6-hydroxymethyl-7,8-dihydropteridine diphosphate from 7,8-dihydroneopterin triphosphate: step 4/4.</text>
</comment>
<keyword evidence="5" id="KW-0808">Transferase</keyword>
<gene>
    <name evidence="14" type="primary">folK</name>
    <name evidence="14" type="ORF">GCM10010946_18770</name>
</gene>
<dbReference type="EC" id="2.7.6.3" evidence="3"/>
<evidence type="ECO:0000313" key="15">
    <source>
        <dbReference type="Proteomes" id="UP000653343"/>
    </source>
</evidence>
<name>A0ABQ2XZL9_9BURK</name>
<reference evidence="15" key="1">
    <citation type="journal article" date="2019" name="Int. J. Syst. Evol. Microbiol.">
        <title>The Global Catalogue of Microorganisms (GCM) 10K type strain sequencing project: providing services to taxonomists for standard genome sequencing and annotation.</title>
        <authorList>
            <consortium name="The Broad Institute Genomics Platform"/>
            <consortium name="The Broad Institute Genome Sequencing Center for Infectious Disease"/>
            <person name="Wu L."/>
            <person name="Ma J."/>
        </authorList>
    </citation>
    <scope>NUCLEOTIDE SEQUENCE [LARGE SCALE GENOMIC DNA]</scope>
    <source>
        <strain evidence="15">KCTC 23917</strain>
    </source>
</reference>
<dbReference type="NCBIfam" id="TIGR01498">
    <property type="entry name" value="folK"/>
    <property type="match status" value="1"/>
</dbReference>
<dbReference type="InterPro" id="IPR000550">
    <property type="entry name" value="Hppk"/>
</dbReference>
<organism evidence="14 15">
    <name type="scientific">Undibacterium squillarum</name>
    <dbReference type="NCBI Taxonomy" id="1131567"/>
    <lineage>
        <taxon>Bacteria</taxon>
        <taxon>Pseudomonadati</taxon>
        <taxon>Pseudomonadota</taxon>
        <taxon>Betaproteobacteria</taxon>
        <taxon>Burkholderiales</taxon>
        <taxon>Oxalobacteraceae</taxon>
        <taxon>Undibacterium</taxon>
    </lineage>
</organism>
<dbReference type="Gene3D" id="3.30.70.560">
    <property type="entry name" value="7,8-Dihydro-6-hydroxymethylpterin-pyrophosphokinase HPPK"/>
    <property type="match status" value="1"/>
</dbReference>
<proteinExistence type="inferred from homology"/>
<dbReference type="InterPro" id="IPR035907">
    <property type="entry name" value="Hppk_sf"/>
</dbReference>
<comment type="similarity">
    <text evidence="2">Belongs to the HPPK family.</text>
</comment>
<dbReference type="Pfam" id="PF01288">
    <property type="entry name" value="HPPK"/>
    <property type="match status" value="1"/>
</dbReference>
<evidence type="ECO:0000256" key="5">
    <source>
        <dbReference type="ARBA" id="ARBA00022679"/>
    </source>
</evidence>
<dbReference type="CDD" id="cd00483">
    <property type="entry name" value="HPPK"/>
    <property type="match status" value="1"/>
</dbReference>
<evidence type="ECO:0000256" key="7">
    <source>
        <dbReference type="ARBA" id="ARBA00022777"/>
    </source>
</evidence>
<protein>
    <recommendedName>
        <fullName evidence="4">2-amino-4-hydroxy-6-hydroxymethyldihydropteridine pyrophosphokinase</fullName>
        <ecNumber evidence="3">2.7.6.3</ecNumber>
    </recommendedName>
    <alternativeName>
        <fullName evidence="11">6-hydroxymethyl-7,8-dihydropterin pyrophosphokinase</fullName>
    </alternativeName>
    <alternativeName>
        <fullName evidence="12">7,8-dihydro-6-hydroxymethylpterin-pyrophosphokinase</fullName>
    </alternativeName>
</protein>
<keyword evidence="7" id="KW-0418">Kinase</keyword>
<dbReference type="PANTHER" id="PTHR43071">
    <property type="entry name" value="2-AMINO-4-HYDROXY-6-HYDROXYMETHYLDIHYDROPTERIDINE PYROPHOSPHOKINASE"/>
    <property type="match status" value="1"/>
</dbReference>
<keyword evidence="15" id="KW-1185">Reference proteome</keyword>
<dbReference type="RefSeq" id="WP_373295328.1">
    <property type="nucleotide sequence ID" value="NZ_BMYU01000004.1"/>
</dbReference>
<evidence type="ECO:0000256" key="4">
    <source>
        <dbReference type="ARBA" id="ARBA00016218"/>
    </source>
</evidence>
<dbReference type="EMBL" id="BMYU01000004">
    <property type="protein sequence ID" value="GGX40654.1"/>
    <property type="molecule type" value="Genomic_DNA"/>
</dbReference>
<sequence>MMRASIGIGANLGDAVQTVQAAIAAIAALPDTTLVAASSLYTSAPVDSSGDDYVNAVIQVETGFTAEALLTALQTLENQHGRERPYRNAPRTLDLDMLLYGDQEISSATLQVPHPRMHERAFVLLPLTEIAPETRIPGIGAALYLLESVSDQRIRKLS</sequence>
<evidence type="ECO:0000256" key="3">
    <source>
        <dbReference type="ARBA" id="ARBA00013253"/>
    </source>
</evidence>
<keyword evidence="6" id="KW-0547">Nucleotide-binding</keyword>
<evidence type="ECO:0000256" key="10">
    <source>
        <dbReference type="ARBA" id="ARBA00029409"/>
    </source>
</evidence>
<evidence type="ECO:0000256" key="11">
    <source>
        <dbReference type="ARBA" id="ARBA00029766"/>
    </source>
</evidence>
<dbReference type="Proteomes" id="UP000653343">
    <property type="component" value="Unassembled WGS sequence"/>
</dbReference>
<evidence type="ECO:0000256" key="1">
    <source>
        <dbReference type="ARBA" id="ARBA00005051"/>
    </source>
</evidence>
<comment type="function">
    <text evidence="10">Catalyzes the transfer of pyrophosphate from adenosine triphosphate (ATP) to 6-hydroxymethyl-7,8-dihydropterin, an enzymatic step in folate biosynthesis pathway.</text>
</comment>
<evidence type="ECO:0000256" key="6">
    <source>
        <dbReference type="ARBA" id="ARBA00022741"/>
    </source>
</evidence>
<evidence type="ECO:0000256" key="8">
    <source>
        <dbReference type="ARBA" id="ARBA00022840"/>
    </source>
</evidence>
<evidence type="ECO:0000256" key="9">
    <source>
        <dbReference type="ARBA" id="ARBA00022909"/>
    </source>
</evidence>
<evidence type="ECO:0000256" key="12">
    <source>
        <dbReference type="ARBA" id="ARBA00033413"/>
    </source>
</evidence>
<evidence type="ECO:0000313" key="14">
    <source>
        <dbReference type="EMBL" id="GGX40654.1"/>
    </source>
</evidence>
<accession>A0ABQ2XZL9</accession>
<evidence type="ECO:0000256" key="2">
    <source>
        <dbReference type="ARBA" id="ARBA00005810"/>
    </source>
</evidence>
<dbReference type="SUPFAM" id="SSF55083">
    <property type="entry name" value="6-hydroxymethyl-7,8-dihydropterin pyrophosphokinase, HPPK"/>
    <property type="match status" value="1"/>
</dbReference>
<comment type="caution">
    <text evidence="14">The sequence shown here is derived from an EMBL/GenBank/DDBJ whole genome shotgun (WGS) entry which is preliminary data.</text>
</comment>
<keyword evidence="9" id="KW-0289">Folate biosynthesis</keyword>
<keyword evidence="8" id="KW-0067">ATP-binding</keyword>